<sequence>TKPNAKKKEDQVRMFSKLDVVRQQTTLVFLMNYSICLKLGYQDSHYKLIRRRKSLETNLLSCDHQQEMENRPTELQPPAGDGKQTY</sequence>
<dbReference type="EMBL" id="HACG01046222">
    <property type="protein sequence ID" value="CEK93087.1"/>
    <property type="molecule type" value="Transcribed_RNA"/>
</dbReference>
<gene>
    <name evidence="4" type="primary">ORF191932</name>
    <name evidence="2" type="synonym">ORF191926</name>
    <name evidence="3" type="synonym">ORF191928</name>
</gene>
<accession>A0A0B7BLT0</accession>
<evidence type="ECO:0000256" key="1">
    <source>
        <dbReference type="SAM" id="MobiDB-lite"/>
    </source>
</evidence>
<protein>
    <submittedName>
        <fullName evidence="4">Uncharacterized protein</fullName>
    </submittedName>
</protein>
<reference evidence="4" key="1">
    <citation type="submission" date="2014-12" db="EMBL/GenBank/DDBJ databases">
        <title>Insight into the proteome of Arion vulgaris.</title>
        <authorList>
            <person name="Aradska J."/>
            <person name="Bulat T."/>
            <person name="Smidak R."/>
            <person name="Sarate P."/>
            <person name="Gangsoo J."/>
            <person name="Sialana F."/>
            <person name="Bilban M."/>
            <person name="Lubec G."/>
        </authorList>
    </citation>
    <scope>NUCLEOTIDE SEQUENCE</scope>
    <source>
        <tissue evidence="4">Skin</tissue>
    </source>
</reference>
<name>A0A0B7BLT0_9EUPU</name>
<evidence type="ECO:0000313" key="4">
    <source>
        <dbReference type="EMBL" id="CEK93090.1"/>
    </source>
</evidence>
<organism evidence="4">
    <name type="scientific">Arion vulgaris</name>
    <dbReference type="NCBI Taxonomy" id="1028688"/>
    <lineage>
        <taxon>Eukaryota</taxon>
        <taxon>Metazoa</taxon>
        <taxon>Spiralia</taxon>
        <taxon>Lophotrochozoa</taxon>
        <taxon>Mollusca</taxon>
        <taxon>Gastropoda</taxon>
        <taxon>Heterobranchia</taxon>
        <taxon>Euthyneura</taxon>
        <taxon>Panpulmonata</taxon>
        <taxon>Eupulmonata</taxon>
        <taxon>Stylommatophora</taxon>
        <taxon>Helicina</taxon>
        <taxon>Arionoidea</taxon>
        <taxon>Arionidae</taxon>
        <taxon>Arion</taxon>
    </lineage>
</organism>
<evidence type="ECO:0000313" key="3">
    <source>
        <dbReference type="EMBL" id="CEK93088.1"/>
    </source>
</evidence>
<dbReference type="EMBL" id="HACG01046223">
    <property type="protein sequence ID" value="CEK93088.1"/>
    <property type="molecule type" value="Transcribed_RNA"/>
</dbReference>
<dbReference type="AlphaFoldDB" id="A0A0B7BLT0"/>
<proteinExistence type="predicted"/>
<dbReference type="EMBL" id="HACG01046225">
    <property type="protein sequence ID" value="CEK93090.1"/>
    <property type="molecule type" value="Transcribed_RNA"/>
</dbReference>
<feature type="region of interest" description="Disordered" evidence="1">
    <location>
        <begin position="64"/>
        <end position="86"/>
    </location>
</feature>
<evidence type="ECO:0000313" key="2">
    <source>
        <dbReference type="EMBL" id="CEK93087.1"/>
    </source>
</evidence>
<feature type="non-terminal residue" evidence="4">
    <location>
        <position position="1"/>
    </location>
</feature>